<accession>A0A6M3LP01</accession>
<proteinExistence type="predicted"/>
<reference evidence="1" key="1">
    <citation type="submission" date="2020-03" db="EMBL/GenBank/DDBJ databases">
        <title>The deep terrestrial virosphere.</title>
        <authorList>
            <person name="Holmfeldt K."/>
            <person name="Nilsson E."/>
            <person name="Simone D."/>
            <person name="Lopez-Fernandez M."/>
            <person name="Wu X."/>
            <person name="de Brujin I."/>
            <person name="Lundin D."/>
            <person name="Andersson A."/>
            <person name="Bertilsson S."/>
            <person name="Dopson M."/>
        </authorList>
    </citation>
    <scope>NUCLEOTIDE SEQUENCE</scope>
    <source>
        <strain evidence="1">MM415B06701</strain>
    </source>
</reference>
<dbReference type="AlphaFoldDB" id="A0A6M3LP01"/>
<organism evidence="1">
    <name type="scientific">viral metagenome</name>
    <dbReference type="NCBI Taxonomy" id="1070528"/>
    <lineage>
        <taxon>unclassified sequences</taxon>
        <taxon>metagenomes</taxon>
        <taxon>organismal metagenomes</taxon>
    </lineage>
</organism>
<gene>
    <name evidence="1" type="ORF">MM415B06701_0004</name>
</gene>
<protein>
    <submittedName>
        <fullName evidence="1">Uncharacterized protein</fullName>
    </submittedName>
</protein>
<sequence>MKFDEAMKQLEELAGDRACKLEYSLMKYRFGDYKPEIECYIAGYNWCSGSKTFEGCLAKMKDIMTVGLPDEPQIKEAENDT</sequence>
<evidence type="ECO:0000313" key="1">
    <source>
        <dbReference type="EMBL" id="QJA97097.1"/>
    </source>
</evidence>
<name>A0A6M3LP01_9ZZZZ</name>
<dbReference type="EMBL" id="MT143462">
    <property type="protein sequence ID" value="QJA97097.1"/>
    <property type="molecule type" value="Genomic_DNA"/>
</dbReference>